<dbReference type="SUPFAM" id="SSF74650">
    <property type="entry name" value="Galactose mutarotase-like"/>
    <property type="match status" value="1"/>
</dbReference>
<dbReference type="InterPro" id="IPR032312">
    <property type="entry name" value="LacZ_4"/>
</dbReference>
<dbReference type="Proteomes" id="UP000217103">
    <property type="component" value="Unassembled WGS sequence"/>
</dbReference>
<dbReference type="Gene3D" id="2.70.98.10">
    <property type="match status" value="1"/>
</dbReference>
<dbReference type="Gene3D" id="2.60.120.260">
    <property type="entry name" value="Galactose-binding domain-like"/>
    <property type="match status" value="1"/>
</dbReference>
<dbReference type="PROSITE" id="PS00719">
    <property type="entry name" value="GLYCOSYL_HYDROL_F2_1"/>
    <property type="match status" value="1"/>
</dbReference>
<keyword evidence="10" id="KW-1185">Reference proteome</keyword>
<organism evidence="9 10">
    <name type="scientific">Thermostaphylospora chromogena</name>
    <dbReference type="NCBI Taxonomy" id="35622"/>
    <lineage>
        <taxon>Bacteria</taxon>
        <taxon>Bacillati</taxon>
        <taxon>Actinomycetota</taxon>
        <taxon>Actinomycetes</taxon>
        <taxon>Streptosporangiales</taxon>
        <taxon>Thermomonosporaceae</taxon>
        <taxon>Thermostaphylospora</taxon>
    </lineage>
</organism>
<dbReference type="STRING" id="35622.SAMN04489764_2665"/>
<evidence type="ECO:0000256" key="4">
    <source>
        <dbReference type="ARBA" id="ARBA00013303"/>
    </source>
</evidence>
<dbReference type="GO" id="GO:0009341">
    <property type="term" value="C:beta-galactosidase complex"/>
    <property type="evidence" value="ECO:0007669"/>
    <property type="project" value="InterPro"/>
</dbReference>
<name>A0A1H1EY84_9ACTN</name>
<dbReference type="GO" id="GO:0030246">
    <property type="term" value="F:carbohydrate binding"/>
    <property type="evidence" value="ECO:0007669"/>
    <property type="project" value="InterPro"/>
</dbReference>
<evidence type="ECO:0000313" key="9">
    <source>
        <dbReference type="EMBL" id="SDQ93106.1"/>
    </source>
</evidence>
<keyword evidence="5" id="KW-0378">Hydrolase</keyword>
<dbReference type="InterPro" id="IPR013783">
    <property type="entry name" value="Ig-like_fold"/>
</dbReference>
<comment type="catalytic activity">
    <reaction evidence="1">
        <text>Hydrolysis of terminal non-reducing beta-D-galactose residues in beta-D-galactosides.</text>
        <dbReference type="EC" id="3.2.1.23"/>
    </reaction>
</comment>
<dbReference type="PROSITE" id="PS00608">
    <property type="entry name" value="GLYCOSYL_HYDROL_F2_2"/>
    <property type="match status" value="1"/>
</dbReference>
<dbReference type="Gene3D" id="2.60.40.10">
    <property type="entry name" value="Immunoglobulins"/>
    <property type="match status" value="2"/>
</dbReference>
<keyword evidence="6" id="KW-0326">Glycosidase</keyword>
<dbReference type="EMBL" id="FNKK01000002">
    <property type="protein sequence ID" value="SDQ93106.1"/>
    <property type="molecule type" value="Genomic_DNA"/>
</dbReference>
<dbReference type="InterPro" id="IPR017853">
    <property type="entry name" value="GH"/>
</dbReference>
<evidence type="ECO:0000256" key="2">
    <source>
        <dbReference type="ARBA" id="ARBA00007401"/>
    </source>
</evidence>
<dbReference type="InterPro" id="IPR006104">
    <property type="entry name" value="Glyco_hydro_2_N"/>
</dbReference>
<evidence type="ECO:0000256" key="1">
    <source>
        <dbReference type="ARBA" id="ARBA00001412"/>
    </source>
</evidence>
<dbReference type="GO" id="GO:0005990">
    <property type="term" value="P:lactose catabolic process"/>
    <property type="evidence" value="ECO:0007669"/>
    <property type="project" value="TreeGrafter"/>
</dbReference>
<dbReference type="InterPro" id="IPR008979">
    <property type="entry name" value="Galactose-bd-like_sf"/>
</dbReference>
<dbReference type="OrthoDB" id="9762066at2"/>
<sequence length="936" mass="105436">MSYYADFAPGSGRRFPRAAFTSDAPRIDLNGVWRFHLSPTIAAAPEGMHDPGFDDSGWDELAVPSHWQLRGHGAPAYTNMLYPFPLDPPFPPDENPTGDYRREFEVPESWDGMGAVLRFEGVDSCFKAWLNGHELGFSTGSRLPTEFDVGEVLRPGRNVLAVRVHQWSAGSYLEDQDMWWLSGIFRDVQLIARPPGALDDFFVHAGYDHVTGRGTLRVDTTVPATLTVEELGLRDVPADREHVLDGVEPWSAEIPRLYDAVLATEGERVRLRIGFRTVTVEDGLLKVNGKRVLFRGVNRHEWHPRDGRALSEATMREDILLMKRHNINAVRTSHYPPHPRFLELCDELGLWVIDECDLETHGFHDVDWRGNPSADPRWREAYLDRIRRMVERDKNHPSVIMWSLGNESGAGDNLRAMAEWARSRDPGRPVHYEHDRDSRYVDVYSRMYPPVDEVEQIGRRAEKPLDDAEADAHRRGLPFILCEYAHAMGNGPGGLSEYQELFERHPRCQGGFVWEWIDHGIAHPELGYAYGGDFGEELHDGNFVTDGLLFPDRTPSPGLIEYKKVIEPVRITIGDTIVIENRYDFRDLSHLAFTWRLEEEGVTVAEGVLDVRDGRAPLPRLPATSGETWLTVRAVLAADEPWASAGHEVAWSQALVRPAVRRTTAPHRRSPEDLGTFDPVTGRLVSLGGLPVDGPRLDLWRAPTDNDIGMFESVEREWRAAGLHRVRHRLLGVSRDGGELVVRTRVAPAAHDRAMLATYRWSTEEDRLQLVLEVEPIGDWEDLPLPRLGLRMALPGWISRVEWFGRGPGEAYADSRRAARIGRFAMTVDEMQTPYVRPQENGNRADVRWATLTGEKGGLRIAGDPTFDLTVRRWTSEDLDAAKHLTDLVPGDKVYVNLDIAQNGLGTASCGPGVLPQYRLLARPASLTVAFSRVDA</sequence>
<evidence type="ECO:0000256" key="7">
    <source>
        <dbReference type="ARBA" id="ARBA00032230"/>
    </source>
</evidence>
<feature type="domain" description="Beta galactosidase small chain/" evidence="8">
    <location>
        <begin position="673"/>
        <end position="932"/>
    </location>
</feature>
<dbReference type="InterPro" id="IPR006101">
    <property type="entry name" value="Glyco_hydro_2"/>
</dbReference>
<dbReference type="InterPro" id="IPR023232">
    <property type="entry name" value="Glyco_hydro_2_AS"/>
</dbReference>
<evidence type="ECO:0000259" key="8">
    <source>
        <dbReference type="SMART" id="SM01038"/>
    </source>
</evidence>
<dbReference type="EC" id="3.2.1.23" evidence="3"/>
<dbReference type="InterPro" id="IPR023230">
    <property type="entry name" value="Glyco_hydro_2_CS"/>
</dbReference>
<dbReference type="GO" id="GO:0004565">
    <property type="term" value="F:beta-galactosidase activity"/>
    <property type="evidence" value="ECO:0007669"/>
    <property type="project" value="UniProtKB-EC"/>
</dbReference>
<proteinExistence type="inferred from homology"/>
<accession>A0A1H1EY84</accession>
<dbReference type="Pfam" id="PF02836">
    <property type="entry name" value="Glyco_hydro_2_C"/>
    <property type="match status" value="1"/>
</dbReference>
<dbReference type="InterPro" id="IPR014718">
    <property type="entry name" value="GH-type_carb-bd"/>
</dbReference>
<protein>
    <recommendedName>
        <fullName evidence="4">Beta-galactosidase</fullName>
        <ecNumber evidence="3">3.2.1.23</ecNumber>
    </recommendedName>
    <alternativeName>
        <fullName evidence="7">Lactase</fullName>
    </alternativeName>
</protein>
<dbReference type="InterPro" id="IPR006103">
    <property type="entry name" value="Glyco_hydro_2_cat"/>
</dbReference>
<dbReference type="AlphaFoldDB" id="A0A1H1EY84"/>
<dbReference type="Gene3D" id="3.20.20.80">
    <property type="entry name" value="Glycosidases"/>
    <property type="match status" value="1"/>
</dbReference>
<evidence type="ECO:0000256" key="3">
    <source>
        <dbReference type="ARBA" id="ARBA00012756"/>
    </source>
</evidence>
<dbReference type="InterPro" id="IPR004199">
    <property type="entry name" value="B-gal_small/dom_5"/>
</dbReference>
<dbReference type="PANTHER" id="PTHR46323">
    <property type="entry name" value="BETA-GALACTOSIDASE"/>
    <property type="match status" value="1"/>
</dbReference>
<evidence type="ECO:0000256" key="5">
    <source>
        <dbReference type="ARBA" id="ARBA00022801"/>
    </source>
</evidence>
<dbReference type="InterPro" id="IPR011013">
    <property type="entry name" value="Gal_mutarotase_sf_dom"/>
</dbReference>
<dbReference type="Pfam" id="PF02929">
    <property type="entry name" value="Bgal_small_N"/>
    <property type="match status" value="1"/>
</dbReference>
<dbReference type="PRINTS" id="PR00132">
    <property type="entry name" value="GLHYDRLASE2"/>
</dbReference>
<dbReference type="RefSeq" id="WP_093259318.1">
    <property type="nucleotide sequence ID" value="NZ_FNKK01000002.1"/>
</dbReference>
<dbReference type="SUPFAM" id="SSF49785">
    <property type="entry name" value="Galactose-binding domain-like"/>
    <property type="match status" value="1"/>
</dbReference>
<dbReference type="SMART" id="SM01038">
    <property type="entry name" value="Bgal_small_N"/>
    <property type="match status" value="1"/>
</dbReference>
<dbReference type="Pfam" id="PF16353">
    <property type="entry name" value="LacZ_4"/>
    <property type="match status" value="1"/>
</dbReference>
<dbReference type="SUPFAM" id="SSF51445">
    <property type="entry name" value="(Trans)glycosidases"/>
    <property type="match status" value="1"/>
</dbReference>
<evidence type="ECO:0000256" key="6">
    <source>
        <dbReference type="ARBA" id="ARBA00023295"/>
    </source>
</evidence>
<dbReference type="InterPro" id="IPR050347">
    <property type="entry name" value="Bact_Beta-galactosidase"/>
</dbReference>
<reference evidence="9 10" key="1">
    <citation type="submission" date="2016-10" db="EMBL/GenBank/DDBJ databases">
        <authorList>
            <person name="de Groot N.N."/>
        </authorList>
    </citation>
    <scope>NUCLEOTIDE SEQUENCE [LARGE SCALE GENOMIC DNA]</scope>
    <source>
        <strain evidence="9 10">DSM 43794</strain>
    </source>
</reference>
<evidence type="ECO:0000313" key="10">
    <source>
        <dbReference type="Proteomes" id="UP000217103"/>
    </source>
</evidence>
<dbReference type="InterPro" id="IPR036156">
    <property type="entry name" value="Beta-gal/glucu_dom_sf"/>
</dbReference>
<dbReference type="PANTHER" id="PTHR46323:SF2">
    <property type="entry name" value="BETA-GALACTOSIDASE"/>
    <property type="match status" value="1"/>
</dbReference>
<dbReference type="SUPFAM" id="SSF49303">
    <property type="entry name" value="beta-Galactosidase/glucuronidase domain"/>
    <property type="match status" value="2"/>
</dbReference>
<dbReference type="Pfam" id="PF02837">
    <property type="entry name" value="Glyco_hydro_2_N"/>
    <property type="match status" value="1"/>
</dbReference>
<comment type="similarity">
    <text evidence="2">Belongs to the glycosyl hydrolase 2 family.</text>
</comment>
<gene>
    <name evidence="9" type="ORF">SAMN04489764_2665</name>
</gene>